<dbReference type="AlphaFoldDB" id="A0A7V2SWN0"/>
<gene>
    <name evidence="1" type="ORF">ENJ63_04460</name>
</gene>
<reference evidence="1" key="1">
    <citation type="journal article" date="2020" name="mSystems">
        <title>Genome- and Community-Level Interaction Insights into Carbon Utilization and Element Cycling Functions of Hydrothermarchaeota in Hydrothermal Sediment.</title>
        <authorList>
            <person name="Zhou Z."/>
            <person name="Liu Y."/>
            <person name="Xu W."/>
            <person name="Pan J."/>
            <person name="Luo Z.H."/>
            <person name="Li M."/>
        </authorList>
    </citation>
    <scope>NUCLEOTIDE SEQUENCE [LARGE SCALE GENOMIC DNA]</scope>
    <source>
        <strain evidence="1">HyVt-503</strain>
    </source>
</reference>
<sequence>MEIVERFDAFFVDEIEAAERRLNIELRPHVKLYLIHLLKRLSEQRDFFYSEVVQDKPLGIVMLEALHKNIFEKLRDLKAVGDLSLIFSGLYPEHLTRRMVDIDYFIEIGRRSYHLLSDFYSGFKSKQDLFTLYSQLVADFIRLIDVLTEISGELHFLDEMDVAKALRRWKATRISKYREILERENVIPWDFQ</sequence>
<organism evidence="1">
    <name type="scientific">Dissulfuribacter thermophilus</name>
    <dbReference type="NCBI Taxonomy" id="1156395"/>
    <lineage>
        <taxon>Bacteria</taxon>
        <taxon>Pseudomonadati</taxon>
        <taxon>Thermodesulfobacteriota</taxon>
        <taxon>Dissulfuribacteria</taxon>
        <taxon>Dissulfuribacterales</taxon>
        <taxon>Dissulfuribacteraceae</taxon>
        <taxon>Dissulfuribacter</taxon>
    </lineage>
</organism>
<evidence type="ECO:0000313" key="1">
    <source>
        <dbReference type="EMBL" id="HFC47116.1"/>
    </source>
</evidence>
<dbReference type="Proteomes" id="UP000885797">
    <property type="component" value="Unassembled WGS sequence"/>
</dbReference>
<proteinExistence type="predicted"/>
<name>A0A7V2SWN0_9BACT</name>
<protein>
    <submittedName>
        <fullName evidence="1">Uncharacterized protein</fullName>
    </submittedName>
</protein>
<dbReference type="EMBL" id="DRND01000356">
    <property type="protein sequence ID" value="HFC47116.1"/>
    <property type="molecule type" value="Genomic_DNA"/>
</dbReference>
<comment type="caution">
    <text evidence="1">The sequence shown here is derived from an EMBL/GenBank/DDBJ whole genome shotgun (WGS) entry which is preliminary data.</text>
</comment>
<accession>A0A7V2SWN0</accession>